<evidence type="ECO:0000313" key="3">
    <source>
        <dbReference type="Proteomes" id="UP000772434"/>
    </source>
</evidence>
<name>A0A9P5UAC2_9AGAR</name>
<keyword evidence="3" id="KW-1185">Reference proteome</keyword>
<dbReference type="EMBL" id="JADNRY010000036">
    <property type="protein sequence ID" value="KAF9070908.1"/>
    <property type="molecule type" value="Genomic_DNA"/>
</dbReference>
<accession>A0A9P5UAC2</accession>
<keyword evidence="1" id="KW-0812">Transmembrane</keyword>
<keyword evidence="1" id="KW-1133">Transmembrane helix</keyword>
<evidence type="ECO:0000256" key="1">
    <source>
        <dbReference type="SAM" id="Phobius"/>
    </source>
</evidence>
<comment type="caution">
    <text evidence="2">The sequence shown here is derived from an EMBL/GenBank/DDBJ whole genome shotgun (WGS) entry which is preliminary data.</text>
</comment>
<gene>
    <name evidence="2" type="ORF">BDP27DRAFT_559605</name>
</gene>
<feature type="transmembrane region" description="Helical" evidence="1">
    <location>
        <begin position="20"/>
        <end position="37"/>
    </location>
</feature>
<proteinExistence type="predicted"/>
<reference evidence="2" key="1">
    <citation type="submission" date="2020-11" db="EMBL/GenBank/DDBJ databases">
        <authorList>
            <consortium name="DOE Joint Genome Institute"/>
            <person name="Ahrendt S."/>
            <person name="Riley R."/>
            <person name="Andreopoulos W."/>
            <person name="Labutti K."/>
            <person name="Pangilinan J."/>
            <person name="Ruiz-Duenas F.J."/>
            <person name="Barrasa J.M."/>
            <person name="Sanchez-Garcia M."/>
            <person name="Camarero S."/>
            <person name="Miyauchi S."/>
            <person name="Serrano A."/>
            <person name="Linde D."/>
            <person name="Babiker R."/>
            <person name="Drula E."/>
            <person name="Ayuso-Fernandez I."/>
            <person name="Pacheco R."/>
            <person name="Padilla G."/>
            <person name="Ferreira P."/>
            <person name="Barriuso J."/>
            <person name="Kellner H."/>
            <person name="Castanera R."/>
            <person name="Alfaro M."/>
            <person name="Ramirez L."/>
            <person name="Pisabarro A.G."/>
            <person name="Kuo A."/>
            <person name="Tritt A."/>
            <person name="Lipzen A."/>
            <person name="He G."/>
            <person name="Yan M."/>
            <person name="Ng V."/>
            <person name="Cullen D."/>
            <person name="Martin F."/>
            <person name="Rosso M.-N."/>
            <person name="Henrissat B."/>
            <person name="Hibbett D."/>
            <person name="Martinez A.T."/>
            <person name="Grigoriev I.V."/>
        </authorList>
    </citation>
    <scope>NUCLEOTIDE SEQUENCE</scope>
    <source>
        <strain evidence="2">AH 40177</strain>
    </source>
</reference>
<sequence>MYSEDHAPESARPVTERSYVRFYFLPLVVGGLVRLNVEIFQDAKLGCPASPTIPTRFSRFYRRCFCFFCFSSLPASIAASSLFVWIRKLSKLTEVIMEPKF</sequence>
<organism evidence="2 3">
    <name type="scientific">Rhodocollybia butyracea</name>
    <dbReference type="NCBI Taxonomy" id="206335"/>
    <lineage>
        <taxon>Eukaryota</taxon>
        <taxon>Fungi</taxon>
        <taxon>Dikarya</taxon>
        <taxon>Basidiomycota</taxon>
        <taxon>Agaricomycotina</taxon>
        <taxon>Agaricomycetes</taxon>
        <taxon>Agaricomycetidae</taxon>
        <taxon>Agaricales</taxon>
        <taxon>Marasmiineae</taxon>
        <taxon>Omphalotaceae</taxon>
        <taxon>Rhodocollybia</taxon>
    </lineage>
</organism>
<evidence type="ECO:0000313" key="2">
    <source>
        <dbReference type="EMBL" id="KAF9070908.1"/>
    </source>
</evidence>
<dbReference type="Proteomes" id="UP000772434">
    <property type="component" value="Unassembled WGS sequence"/>
</dbReference>
<keyword evidence="1" id="KW-0472">Membrane</keyword>
<protein>
    <submittedName>
        <fullName evidence="2">Uncharacterized protein</fullName>
    </submittedName>
</protein>
<dbReference type="AlphaFoldDB" id="A0A9P5UAC2"/>
<feature type="transmembrane region" description="Helical" evidence="1">
    <location>
        <begin position="65"/>
        <end position="86"/>
    </location>
</feature>